<sequence>MDASNRHFKCRPTSSVATSVSGLPVYDTAQACPAPLNVAGPCQGEATSRIAALAGAVWLKSWPRLILSSRLSQFVAEETASHVAVHLACRADSLDSSHGTRLLIDHSVLEGTAGATEGRGLGTITVPSHLKSTNGTTMYLGTDTFAIALLPCNTPCWDFAHLSHTPDFGLRLCCC</sequence>
<gene>
    <name evidence="1" type="ORF">NDU88_008102</name>
</gene>
<dbReference type="AlphaFoldDB" id="A0AAV7NY66"/>
<protein>
    <submittedName>
        <fullName evidence="1">Uncharacterized protein</fullName>
    </submittedName>
</protein>
<keyword evidence="2" id="KW-1185">Reference proteome</keyword>
<proteinExistence type="predicted"/>
<organism evidence="1 2">
    <name type="scientific">Pleurodeles waltl</name>
    <name type="common">Iberian ribbed newt</name>
    <dbReference type="NCBI Taxonomy" id="8319"/>
    <lineage>
        <taxon>Eukaryota</taxon>
        <taxon>Metazoa</taxon>
        <taxon>Chordata</taxon>
        <taxon>Craniata</taxon>
        <taxon>Vertebrata</taxon>
        <taxon>Euteleostomi</taxon>
        <taxon>Amphibia</taxon>
        <taxon>Batrachia</taxon>
        <taxon>Caudata</taxon>
        <taxon>Salamandroidea</taxon>
        <taxon>Salamandridae</taxon>
        <taxon>Pleurodelinae</taxon>
        <taxon>Pleurodeles</taxon>
    </lineage>
</organism>
<evidence type="ECO:0000313" key="1">
    <source>
        <dbReference type="EMBL" id="KAJ1119919.1"/>
    </source>
</evidence>
<dbReference type="Proteomes" id="UP001066276">
    <property type="component" value="Chromosome 8"/>
</dbReference>
<comment type="caution">
    <text evidence="1">The sequence shown here is derived from an EMBL/GenBank/DDBJ whole genome shotgun (WGS) entry which is preliminary data.</text>
</comment>
<name>A0AAV7NY66_PLEWA</name>
<dbReference type="EMBL" id="JANPWB010000012">
    <property type="protein sequence ID" value="KAJ1119919.1"/>
    <property type="molecule type" value="Genomic_DNA"/>
</dbReference>
<evidence type="ECO:0000313" key="2">
    <source>
        <dbReference type="Proteomes" id="UP001066276"/>
    </source>
</evidence>
<accession>A0AAV7NY66</accession>
<reference evidence="1" key="1">
    <citation type="journal article" date="2022" name="bioRxiv">
        <title>Sequencing and chromosome-scale assembly of the giantPleurodeles waltlgenome.</title>
        <authorList>
            <person name="Brown T."/>
            <person name="Elewa A."/>
            <person name="Iarovenko S."/>
            <person name="Subramanian E."/>
            <person name="Araus A.J."/>
            <person name="Petzold A."/>
            <person name="Susuki M."/>
            <person name="Suzuki K.-i.T."/>
            <person name="Hayashi T."/>
            <person name="Toyoda A."/>
            <person name="Oliveira C."/>
            <person name="Osipova E."/>
            <person name="Leigh N.D."/>
            <person name="Simon A."/>
            <person name="Yun M.H."/>
        </authorList>
    </citation>
    <scope>NUCLEOTIDE SEQUENCE</scope>
    <source>
        <strain evidence="1">20211129_DDA</strain>
        <tissue evidence="1">Liver</tissue>
    </source>
</reference>